<feature type="compositionally biased region" description="Low complexity" evidence="10">
    <location>
        <begin position="49"/>
        <end position="73"/>
    </location>
</feature>
<dbReference type="Gene3D" id="3.30.500.10">
    <property type="entry name" value="MHC class I-like antigen recognition-like"/>
    <property type="match status" value="1"/>
</dbReference>
<name>A0A8C0N7Z7_CANLF</name>
<dbReference type="Proteomes" id="UP000694429">
    <property type="component" value="Chromosome 1"/>
</dbReference>
<evidence type="ECO:0000256" key="7">
    <source>
        <dbReference type="ARBA" id="ARBA00023157"/>
    </source>
</evidence>
<feature type="transmembrane region" description="Helical" evidence="11">
    <location>
        <begin position="316"/>
        <end position="334"/>
    </location>
</feature>
<dbReference type="SUPFAM" id="SSF54452">
    <property type="entry name" value="MHC antigen-recognition domain"/>
    <property type="match status" value="1"/>
</dbReference>
<dbReference type="Pfam" id="PF14586">
    <property type="entry name" value="MHC_I_2"/>
    <property type="match status" value="1"/>
</dbReference>
<evidence type="ECO:0000259" key="12">
    <source>
        <dbReference type="Pfam" id="PF14586"/>
    </source>
</evidence>
<evidence type="ECO:0000256" key="1">
    <source>
        <dbReference type="ARBA" id="ARBA00002305"/>
    </source>
</evidence>
<dbReference type="FunFam" id="3.30.500.10:FF:000004">
    <property type="entry name" value="Retinoic acid early-inducible protein 1-beta"/>
    <property type="match status" value="1"/>
</dbReference>
<reference evidence="13" key="2">
    <citation type="submission" date="2025-08" db="UniProtKB">
        <authorList>
            <consortium name="Ensembl"/>
        </authorList>
    </citation>
    <scope>IDENTIFICATION</scope>
</reference>
<evidence type="ECO:0000256" key="3">
    <source>
        <dbReference type="ARBA" id="ARBA00008353"/>
    </source>
</evidence>
<dbReference type="InterPro" id="IPR029287">
    <property type="entry name" value="RAE-1"/>
</dbReference>
<keyword evidence="5" id="KW-0732">Signal</keyword>
<dbReference type="PANTHER" id="PTHR16675">
    <property type="entry name" value="MHC CLASS I-RELATED"/>
    <property type="match status" value="1"/>
</dbReference>
<feature type="region of interest" description="Disordered" evidence="10">
    <location>
        <begin position="28"/>
        <end position="82"/>
    </location>
</feature>
<comment type="similarity">
    <text evidence="3">Belongs to the NKG2D ligand family.</text>
</comment>
<dbReference type="InterPro" id="IPR050208">
    <property type="entry name" value="MHC_class-I_related"/>
</dbReference>
<evidence type="ECO:0000256" key="2">
    <source>
        <dbReference type="ARBA" id="ARBA00004609"/>
    </source>
</evidence>
<evidence type="ECO:0000256" key="6">
    <source>
        <dbReference type="ARBA" id="ARBA00023136"/>
    </source>
</evidence>
<dbReference type="InterPro" id="IPR037055">
    <property type="entry name" value="MHC_I-like_Ag-recog_sf"/>
</dbReference>
<protein>
    <recommendedName>
        <fullName evidence="12">Retinoic acid early-inducible protein 1 domain-containing protein</fullName>
    </recommendedName>
</protein>
<dbReference type="AlphaFoldDB" id="A0A8C0N7Z7"/>
<comment type="subcellular location">
    <subcellularLocation>
        <location evidence="2">Cell membrane</location>
        <topology evidence="2">Lipid-anchor</topology>
        <topology evidence="2">GPI-anchor</topology>
    </subcellularLocation>
</comment>
<keyword evidence="4" id="KW-0336">GPI-anchor</keyword>
<evidence type="ECO:0000256" key="5">
    <source>
        <dbReference type="ARBA" id="ARBA00022729"/>
    </source>
</evidence>
<evidence type="ECO:0000256" key="8">
    <source>
        <dbReference type="ARBA" id="ARBA00023180"/>
    </source>
</evidence>
<organism evidence="13 14">
    <name type="scientific">Canis lupus familiaris</name>
    <name type="common">Dog</name>
    <name type="synonym">Canis familiaris</name>
    <dbReference type="NCBI Taxonomy" id="9615"/>
    <lineage>
        <taxon>Eukaryota</taxon>
        <taxon>Metazoa</taxon>
        <taxon>Chordata</taxon>
        <taxon>Craniata</taxon>
        <taxon>Vertebrata</taxon>
        <taxon>Euteleostomi</taxon>
        <taxon>Mammalia</taxon>
        <taxon>Eutheria</taxon>
        <taxon>Laurasiatheria</taxon>
        <taxon>Carnivora</taxon>
        <taxon>Caniformia</taxon>
        <taxon>Canidae</taxon>
        <taxon>Canis</taxon>
    </lineage>
</organism>
<reference evidence="13" key="1">
    <citation type="submission" date="2019-03" db="EMBL/GenBank/DDBJ databases">
        <authorList>
            <person name="Warren W.C."/>
            <person name="Johnson G.S."/>
        </authorList>
    </citation>
    <scope>NUCLEOTIDE SEQUENCE [LARGE SCALE GENOMIC DNA]</scope>
    <source>
        <strain evidence="13">Basenji</strain>
    </source>
</reference>
<sequence length="335" mass="36862">MGSCSNARVRAQICPGSLASARRAETAGRIISTEHESVPVEPARSRTCAPAQSPGAPAGSPAPLGPRAPRSPGWGVRRPGKPLPAAPRIRRRFVPFGLLVLLYWPRGGASGQATGATSLFCEFSVKPQSSAGRPWCEVRGYVKRNLFLSYNCQSKELTLVGPMRTRMNDTGFRETQKETLNDLMEELQKKVRDIKAEIYPKNGSLDLHGEMKCVRGASRYTSASWQFAFNGQITHLFDSENGKWTVLQPAGRQFQGTLDSDRDVTNFLTKVSNGDCKSWMEYIMNHWDEKLETTVPQSRPQDMAPSGASGSAPSTWIFLLFLYCAILLGIHVGVL</sequence>
<proteinExistence type="inferred from homology"/>
<evidence type="ECO:0000256" key="10">
    <source>
        <dbReference type="SAM" id="MobiDB-lite"/>
    </source>
</evidence>
<evidence type="ECO:0000256" key="9">
    <source>
        <dbReference type="ARBA" id="ARBA00023288"/>
    </source>
</evidence>
<dbReference type="GO" id="GO:0005886">
    <property type="term" value="C:plasma membrane"/>
    <property type="evidence" value="ECO:0007669"/>
    <property type="project" value="UniProtKB-SubCell"/>
</dbReference>
<keyword evidence="7" id="KW-1015">Disulfide bond</keyword>
<evidence type="ECO:0000313" key="14">
    <source>
        <dbReference type="Proteomes" id="UP000694429"/>
    </source>
</evidence>
<feature type="compositionally biased region" description="Basic and acidic residues" evidence="10">
    <location>
        <begin position="28"/>
        <end position="38"/>
    </location>
</feature>
<dbReference type="PANTHER" id="PTHR16675:SF268">
    <property type="entry name" value="UL16-BINDING PROTEIN 1"/>
    <property type="match status" value="1"/>
</dbReference>
<feature type="domain" description="Retinoic acid early-inducible protein 1" evidence="12">
    <location>
        <begin position="116"/>
        <end position="251"/>
    </location>
</feature>
<accession>A0A8C0N7Z7</accession>
<keyword evidence="11" id="KW-1133">Transmembrane helix</keyword>
<keyword evidence="6 11" id="KW-0472">Membrane</keyword>
<keyword evidence="9" id="KW-0449">Lipoprotein</keyword>
<dbReference type="GO" id="GO:0098552">
    <property type="term" value="C:side of membrane"/>
    <property type="evidence" value="ECO:0007669"/>
    <property type="project" value="UniProtKB-KW"/>
</dbReference>
<comment type="function">
    <text evidence="1">Acts as a ligand for KLRK1.</text>
</comment>
<dbReference type="Ensembl" id="ENSCAFT00030022625.1">
    <property type="protein sequence ID" value="ENSCAFP00030019740.1"/>
    <property type="gene ID" value="ENSCAFG00030012218.1"/>
</dbReference>
<keyword evidence="8" id="KW-0325">Glycoprotein</keyword>
<evidence type="ECO:0000256" key="11">
    <source>
        <dbReference type="SAM" id="Phobius"/>
    </source>
</evidence>
<evidence type="ECO:0000256" key="4">
    <source>
        <dbReference type="ARBA" id="ARBA00022622"/>
    </source>
</evidence>
<evidence type="ECO:0000313" key="13">
    <source>
        <dbReference type="Ensembl" id="ENSCAFP00030019740.1"/>
    </source>
</evidence>
<dbReference type="InterPro" id="IPR011162">
    <property type="entry name" value="MHC_I/II-like_Ag-recog"/>
</dbReference>
<keyword evidence="11" id="KW-0812">Transmembrane</keyword>